<accession>A0A182FS01</accession>
<keyword evidence="3" id="KW-0222">Digestion</keyword>
<dbReference type="PROSITE" id="PS00135">
    <property type="entry name" value="TRYPSIN_SER"/>
    <property type="match status" value="3"/>
</dbReference>
<dbReference type="VEuPathDB" id="VectorBase:AALB017626"/>
<dbReference type="InterPro" id="IPR001254">
    <property type="entry name" value="Trypsin_dom"/>
</dbReference>
<dbReference type="SMART" id="SM00020">
    <property type="entry name" value="Tryp_SPc"/>
    <property type="match status" value="3"/>
</dbReference>
<feature type="domain" description="Peptidase S1" evidence="8">
    <location>
        <begin position="323"/>
        <end position="560"/>
    </location>
</feature>
<organism evidence="9 10">
    <name type="scientific">Anopheles albimanus</name>
    <name type="common">New world malaria mosquito</name>
    <dbReference type="NCBI Taxonomy" id="7167"/>
    <lineage>
        <taxon>Eukaryota</taxon>
        <taxon>Metazoa</taxon>
        <taxon>Ecdysozoa</taxon>
        <taxon>Arthropoda</taxon>
        <taxon>Hexapoda</taxon>
        <taxon>Insecta</taxon>
        <taxon>Pterygota</taxon>
        <taxon>Neoptera</taxon>
        <taxon>Endopterygota</taxon>
        <taxon>Diptera</taxon>
        <taxon>Nematocera</taxon>
        <taxon>Culicoidea</taxon>
        <taxon>Culicidae</taxon>
        <taxon>Anophelinae</taxon>
        <taxon>Anopheles</taxon>
    </lineage>
</organism>
<dbReference type="FunFam" id="2.40.10.10:FF:000036">
    <property type="entry name" value="Trypsin beta"/>
    <property type="match status" value="1"/>
</dbReference>
<dbReference type="Gene3D" id="2.40.10.10">
    <property type="entry name" value="Trypsin-like serine proteases"/>
    <property type="match status" value="4"/>
</dbReference>
<sequence>MLYYYSRQPALFRLLMKYRLWPANRSIKFEKPLPDPNAPTPFIFGGESASIDDYPYQLSLRHEGTHVCGASIIAEFWALSAAHCLDAQPFTSGITLRGGSPHRLAGGYVFEVDQYLLHPKFNRKEMDYDVALIRVKQSFFIDLMRPVSLADTTTVYPIPSAATVIGWGTADAYGYTPLILQSLVVYVQSRQVCDASWIDQLTDRMLCAGGGEVGKDVCNGDSGGPLILNGYQIGIVSWGNNTCAINLPGVYTSLVNDEVRAFIKLYAARIESKRVNRMRLASLVLSGIVSLCLVQYAAGQQQTQRRFFDFFFNLDSGLKANRIVGGTTTTIARYPYVVSLRRNSNHICAGSVISAFYAVTCAHCTASMSTVDGVAVYGGSTSRTTGGRVFQVTNITTHPEYNPDTFDCDVSVLRVASSLLAFPEMAAVRLAPLEMDFPPGTSCSLPGWGRTTDSGTLSSTLRAVIIPVVAQTTCAAMWTNVPVTDTMICAGAKGRDACIGDSGGPLVTTTASGTTLMIGMVSWGSVICGSEYPGVHTRIAAAKVRNFLNPFLTALSSVFRWRAKLKHKMRGLPLLVVCAVYALAQENGVELWKAAQIRIDTGSERPKIAGRIVGGQDVSISQYPYQLSMRYYRSHICGASIIGIRLVISAAHCVTPRPPVNSITFKGGSSNITDNAGMVFNVQQIIVHPSYSTSTYSNDVALFRTVQNMTGYADIVPIPVESVPISTTTLTYCTVTGWGLTNSKNSQLPAILKMVRIPLVPSTTCQEKWFQYPVTTSMVCAGELNRDSCSGDSGGPLVCNGKLYGIVSWGSTNCGSSYPGVYASVTADAIQSFINQYMVRATSWCYAGIKATVRVSSISYC</sequence>
<dbReference type="FunFam" id="2.40.10.10:FF:000068">
    <property type="entry name" value="transmembrane protease serine 2"/>
    <property type="match status" value="1"/>
</dbReference>
<dbReference type="PROSITE" id="PS50240">
    <property type="entry name" value="TRYPSIN_DOM"/>
    <property type="match status" value="3"/>
</dbReference>
<dbReference type="AlphaFoldDB" id="A0A182FS01"/>
<dbReference type="PANTHER" id="PTHR24276">
    <property type="entry name" value="POLYSERASE-RELATED"/>
    <property type="match status" value="1"/>
</dbReference>
<name>A0A182FS01_ANOAL</name>
<evidence type="ECO:0000256" key="1">
    <source>
        <dbReference type="ARBA" id="ARBA00004239"/>
    </source>
</evidence>
<dbReference type="VEuPathDB" id="VectorBase:AALB20_033097"/>
<dbReference type="PRINTS" id="PR00722">
    <property type="entry name" value="CHYMOTRYPSIN"/>
</dbReference>
<evidence type="ECO:0000256" key="6">
    <source>
        <dbReference type="ARBA" id="ARBA00023157"/>
    </source>
</evidence>
<reference evidence="9 10" key="1">
    <citation type="journal article" date="2017" name="G3 (Bethesda)">
        <title>The Physical Genome Mapping of Anopheles albimanus Corrected Scaffold Misassemblies and Identified Interarm Rearrangements in Genus Anopheles.</title>
        <authorList>
            <person name="Artemov G.N."/>
            <person name="Peery A.N."/>
            <person name="Jiang X."/>
            <person name="Tu Z."/>
            <person name="Stegniy V.N."/>
            <person name="Sharakhova M.V."/>
            <person name="Sharakhov I.V."/>
        </authorList>
    </citation>
    <scope>NUCLEOTIDE SEQUENCE [LARGE SCALE GENOMIC DNA]</scope>
    <source>
        <strain evidence="9 10">ALBI9_A</strain>
    </source>
</reference>
<dbReference type="EnsemblMetazoa" id="AALB009327-RA">
    <property type="protein sequence ID" value="AALB009327-PA"/>
    <property type="gene ID" value="AALB009327"/>
</dbReference>
<protein>
    <recommendedName>
        <fullName evidence="8">Peptidase S1 domain-containing protein</fullName>
    </recommendedName>
</protein>
<dbReference type="GO" id="GO:0007586">
    <property type="term" value="P:digestion"/>
    <property type="evidence" value="ECO:0007669"/>
    <property type="project" value="UniProtKB-KW"/>
</dbReference>
<reference evidence="9" key="2">
    <citation type="submission" date="2022-08" db="UniProtKB">
        <authorList>
            <consortium name="EnsemblMetazoa"/>
        </authorList>
    </citation>
    <scope>IDENTIFICATION</scope>
    <source>
        <strain evidence="9">STECLA/ALBI9_A</strain>
    </source>
</reference>
<dbReference type="STRING" id="7167.A0A182FS01"/>
<evidence type="ECO:0000313" key="9">
    <source>
        <dbReference type="EnsemblMetazoa" id="AALB009327-PA"/>
    </source>
</evidence>
<evidence type="ECO:0000259" key="8">
    <source>
        <dbReference type="PROSITE" id="PS50240"/>
    </source>
</evidence>
<dbReference type="InterPro" id="IPR050430">
    <property type="entry name" value="Peptidase_S1"/>
</dbReference>
<evidence type="ECO:0000313" key="10">
    <source>
        <dbReference type="Proteomes" id="UP000069272"/>
    </source>
</evidence>
<dbReference type="Proteomes" id="UP000069272">
    <property type="component" value="Chromosome 2R"/>
</dbReference>
<comment type="similarity">
    <text evidence="7">Belongs to the peptidase S1 family. CLIP subfamily.</text>
</comment>
<dbReference type="VEuPathDB" id="VectorBase:AALB017625"/>
<keyword evidence="5" id="KW-0720">Serine protease</keyword>
<dbReference type="CDD" id="cd00190">
    <property type="entry name" value="Tryp_SPc"/>
    <property type="match status" value="3"/>
</dbReference>
<dbReference type="InterPro" id="IPR018114">
    <property type="entry name" value="TRYPSIN_HIS"/>
</dbReference>
<feature type="domain" description="Peptidase S1" evidence="8">
    <location>
        <begin position="612"/>
        <end position="839"/>
    </location>
</feature>
<evidence type="ECO:0000256" key="2">
    <source>
        <dbReference type="ARBA" id="ARBA00022670"/>
    </source>
</evidence>
<dbReference type="Pfam" id="PF00089">
    <property type="entry name" value="Trypsin"/>
    <property type="match status" value="3"/>
</dbReference>
<dbReference type="FunFam" id="2.40.10.10:FF:000034">
    <property type="entry name" value="Eupolytin"/>
    <property type="match status" value="2"/>
</dbReference>
<proteinExistence type="inferred from homology"/>
<dbReference type="InterPro" id="IPR001314">
    <property type="entry name" value="Peptidase_S1A"/>
</dbReference>
<dbReference type="GO" id="GO:0006508">
    <property type="term" value="P:proteolysis"/>
    <property type="evidence" value="ECO:0007669"/>
    <property type="project" value="UniProtKB-KW"/>
</dbReference>
<keyword evidence="10" id="KW-1185">Reference proteome</keyword>
<dbReference type="GO" id="GO:0004252">
    <property type="term" value="F:serine-type endopeptidase activity"/>
    <property type="evidence" value="ECO:0007669"/>
    <property type="project" value="InterPro"/>
</dbReference>
<evidence type="ECO:0000256" key="5">
    <source>
        <dbReference type="ARBA" id="ARBA00022825"/>
    </source>
</evidence>
<keyword evidence="6" id="KW-1015">Disulfide bond</keyword>
<dbReference type="GO" id="GO:0005576">
    <property type="term" value="C:extracellular region"/>
    <property type="evidence" value="ECO:0007669"/>
    <property type="project" value="UniProtKB-SubCell"/>
</dbReference>
<evidence type="ECO:0000256" key="3">
    <source>
        <dbReference type="ARBA" id="ARBA00022757"/>
    </source>
</evidence>
<dbReference type="SUPFAM" id="SSF50494">
    <property type="entry name" value="Trypsin-like serine proteases"/>
    <property type="match status" value="3"/>
</dbReference>
<dbReference type="VEuPathDB" id="VectorBase:AALB20_037450"/>
<evidence type="ECO:0000256" key="4">
    <source>
        <dbReference type="ARBA" id="ARBA00022801"/>
    </source>
</evidence>
<dbReference type="InterPro" id="IPR043504">
    <property type="entry name" value="Peptidase_S1_PA_chymotrypsin"/>
</dbReference>
<dbReference type="VEuPathDB" id="VectorBase:AALB017624"/>
<dbReference type="PROSITE" id="PS00134">
    <property type="entry name" value="TRYPSIN_HIS"/>
    <property type="match status" value="2"/>
</dbReference>
<evidence type="ECO:0000256" key="7">
    <source>
        <dbReference type="ARBA" id="ARBA00024195"/>
    </source>
</evidence>
<dbReference type="InterPro" id="IPR033116">
    <property type="entry name" value="TRYPSIN_SER"/>
</dbReference>
<dbReference type="PANTHER" id="PTHR24276:SF91">
    <property type="entry name" value="AT26814P-RELATED"/>
    <property type="match status" value="1"/>
</dbReference>
<comment type="subcellular location">
    <subcellularLocation>
        <location evidence="1">Secreted</location>
        <location evidence="1">Extracellular space</location>
    </subcellularLocation>
</comment>
<feature type="domain" description="Peptidase S1" evidence="8">
    <location>
        <begin position="43"/>
        <end position="268"/>
    </location>
</feature>
<keyword evidence="2" id="KW-0645">Protease</keyword>
<dbReference type="InterPro" id="IPR009003">
    <property type="entry name" value="Peptidase_S1_PA"/>
</dbReference>
<dbReference type="VEuPathDB" id="VectorBase:AALB20_035051"/>
<keyword evidence="4" id="KW-0378">Hydrolase</keyword>